<accession>A0A5C6M427</accession>
<dbReference type="NCBIfam" id="TIGR04294">
    <property type="entry name" value="pre_pil_HX9DG"/>
    <property type="match status" value="1"/>
</dbReference>
<name>A0A5C6M427_9PLAN</name>
<keyword evidence="4" id="KW-1185">Reference proteome</keyword>
<keyword evidence="1" id="KW-0812">Transmembrane</keyword>
<organism evidence="3 4">
    <name type="scientific">Planctomyces bekefii</name>
    <dbReference type="NCBI Taxonomy" id="1653850"/>
    <lineage>
        <taxon>Bacteria</taxon>
        <taxon>Pseudomonadati</taxon>
        <taxon>Planctomycetota</taxon>
        <taxon>Planctomycetia</taxon>
        <taxon>Planctomycetales</taxon>
        <taxon>Planctomycetaceae</taxon>
        <taxon>Planctomyces</taxon>
    </lineage>
</organism>
<dbReference type="InterPro" id="IPR027558">
    <property type="entry name" value="Pre_pil_HX9DG_C"/>
</dbReference>
<dbReference type="InterPro" id="IPR012902">
    <property type="entry name" value="N_methyl_site"/>
</dbReference>
<feature type="domain" description="DUF1559" evidence="2">
    <location>
        <begin position="34"/>
        <end position="362"/>
    </location>
</feature>
<dbReference type="PANTHER" id="PTHR30093:SF2">
    <property type="entry name" value="TYPE II SECRETION SYSTEM PROTEIN H"/>
    <property type="match status" value="1"/>
</dbReference>
<dbReference type="PROSITE" id="PS00409">
    <property type="entry name" value="PROKAR_NTER_METHYL"/>
    <property type="match status" value="1"/>
</dbReference>
<dbReference type="Proteomes" id="UP000321083">
    <property type="component" value="Unassembled WGS sequence"/>
</dbReference>
<dbReference type="AlphaFoldDB" id="A0A5C6M427"/>
<proteinExistence type="predicted"/>
<gene>
    <name evidence="3" type="primary">pilE1</name>
    <name evidence="3" type="ORF">E3A20_19180</name>
</gene>
<evidence type="ECO:0000259" key="2">
    <source>
        <dbReference type="Pfam" id="PF07596"/>
    </source>
</evidence>
<dbReference type="Pfam" id="PF07596">
    <property type="entry name" value="SBP_bac_10"/>
    <property type="match status" value="1"/>
</dbReference>
<evidence type="ECO:0000313" key="4">
    <source>
        <dbReference type="Proteomes" id="UP000321083"/>
    </source>
</evidence>
<evidence type="ECO:0000313" key="3">
    <source>
        <dbReference type="EMBL" id="TWW08953.1"/>
    </source>
</evidence>
<dbReference type="EMBL" id="SRHE01000440">
    <property type="protein sequence ID" value="TWW08953.1"/>
    <property type="molecule type" value="Genomic_DNA"/>
</dbReference>
<dbReference type="InterPro" id="IPR045584">
    <property type="entry name" value="Pilin-like"/>
</dbReference>
<reference evidence="3 4" key="2">
    <citation type="submission" date="2019-08" db="EMBL/GenBank/DDBJ databases">
        <authorList>
            <person name="Henke P."/>
        </authorList>
    </citation>
    <scope>NUCLEOTIDE SEQUENCE [LARGE SCALE GENOMIC DNA]</scope>
    <source>
        <strain evidence="3">Phe10_nw2017</strain>
    </source>
</reference>
<dbReference type="NCBIfam" id="TIGR02532">
    <property type="entry name" value="IV_pilin_GFxxxE"/>
    <property type="match status" value="1"/>
</dbReference>
<protein>
    <submittedName>
        <fullName evidence="3">Prepilin-type N-terminal cleavage/methylation domain-containing protein</fullName>
    </submittedName>
</protein>
<keyword evidence="1" id="KW-1133">Transmembrane helix</keyword>
<dbReference type="Pfam" id="PF07963">
    <property type="entry name" value="N_methyl"/>
    <property type="match status" value="1"/>
</dbReference>
<dbReference type="Gene3D" id="3.30.700.10">
    <property type="entry name" value="Glycoprotein, Type 4 Pilin"/>
    <property type="match status" value="1"/>
</dbReference>
<dbReference type="InterPro" id="IPR011453">
    <property type="entry name" value="DUF1559"/>
</dbReference>
<evidence type="ECO:0000256" key="1">
    <source>
        <dbReference type="SAM" id="Phobius"/>
    </source>
</evidence>
<sequence length="381" mass="40022">MRQQRAQAGFTLIELLVVIAIIAILVALLLPAVQQAREAARRTQCKNNLKQIALAFHNFEGSYGFLPTSLRPPSNVAGSTEQSRVSVLTDLLPYLEQDNIYRSYNKAINWNQGTNIPLSQTRIPAFQCPSDPNAGVLDTAPPGSNGAYVPGIASTTAYSPIYGIAPGVFTQLLGRNPPDLFRDPASVYAGENPPYTYVRGFFPKNATISTSTGLQSVKGAQFRDVLDGLSNTLAIAESAGRPFVYVRGRKLGGGNALTDTDASSTNTDRLNSGGWSRPASDIILFGGTTASNGVLGGTVAINATNGHNLRGLNYSPTGGIAITILGLPVGIHGTGAPYSFHTGGAQFALGDGSVRFISENISFSLFIALATPAGGEVVGEF</sequence>
<reference evidence="3 4" key="1">
    <citation type="submission" date="2019-08" db="EMBL/GenBank/DDBJ databases">
        <title>100 year-old enigma solved: identification of Planctomyces bekefii, the type genus and species of the phylum Planctomycetes.</title>
        <authorList>
            <person name="Svetlana D.N."/>
            <person name="Overmann J."/>
        </authorList>
    </citation>
    <scope>NUCLEOTIDE SEQUENCE [LARGE SCALE GENOMIC DNA]</scope>
    <source>
        <strain evidence="3">Phe10_nw2017</strain>
    </source>
</reference>
<keyword evidence="1" id="KW-0472">Membrane</keyword>
<comment type="caution">
    <text evidence="3">The sequence shown here is derived from an EMBL/GenBank/DDBJ whole genome shotgun (WGS) entry which is preliminary data.</text>
</comment>
<feature type="transmembrane region" description="Helical" evidence="1">
    <location>
        <begin position="12"/>
        <end position="33"/>
    </location>
</feature>
<dbReference type="SUPFAM" id="SSF54523">
    <property type="entry name" value="Pili subunits"/>
    <property type="match status" value="1"/>
</dbReference>
<dbReference type="PANTHER" id="PTHR30093">
    <property type="entry name" value="GENERAL SECRETION PATHWAY PROTEIN G"/>
    <property type="match status" value="1"/>
</dbReference>